<dbReference type="AlphaFoldDB" id="F2AP92"/>
<sequence length="257" mass="28472">MCTMSHELRQPSQPTNPFSSRHTRPGAIPFRFDLNGSDRAGHIARILADLRQHRLGLIVGNHGTGKSTLLHDMAHALQEKFPGGKWIQLTADPNRSPIAVVSNMLQNDRAATETQATVSPGGVLVIDGAEQLSPWGRFRIRRRAQQAGHFCLATAHRDLRGFHVLHRTKVTAKLIEDLLAELLRDHPNAREKLAKVEKADSMPSFADVTDVRELWSQLYDVVGLSSETPSSEMPEPGTSDNRIDLRPDAPPKNCPDL</sequence>
<gene>
    <name evidence="2" type="ORF">RBWH47_05555</name>
</gene>
<evidence type="ECO:0000256" key="1">
    <source>
        <dbReference type="SAM" id="MobiDB-lite"/>
    </source>
</evidence>
<evidence type="ECO:0000313" key="2">
    <source>
        <dbReference type="EMBL" id="EGF28516.1"/>
    </source>
</evidence>
<dbReference type="RefSeq" id="WP_007325459.1">
    <property type="nucleotide sequence ID" value="NZ_AFAR01000081.1"/>
</dbReference>
<comment type="caution">
    <text evidence="2">The sequence shown here is derived from an EMBL/GenBank/DDBJ whole genome shotgun (WGS) entry which is preliminary data.</text>
</comment>
<feature type="compositionally biased region" description="Polar residues" evidence="1">
    <location>
        <begin position="10"/>
        <end position="20"/>
    </location>
</feature>
<evidence type="ECO:0000313" key="3">
    <source>
        <dbReference type="Proteomes" id="UP000006222"/>
    </source>
</evidence>
<dbReference type="PATRIC" id="fig|991778.3.peg.1597"/>
<dbReference type="Proteomes" id="UP000006222">
    <property type="component" value="Unassembled WGS sequence"/>
</dbReference>
<dbReference type="InterPro" id="IPR027417">
    <property type="entry name" value="P-loop_NTPase"/>
</dbReference>
<protein>
    <recommendedName>
        <fullName evidence="4">AAA+ ATPase domain-containing protein</fullName>
    </recommendedName>
</protein>
<feature type="compositionally biased region" description="Low complexity" evidence="1">
    <location>
        <begin position="225"/>
        <end position="239"/>
    </location>
</feature>
<evidence type="ECO:0008006" key="4">
    <source>
        <dbReference type="Google" id="ProtNLM"/>
    </source>
</evidence>
<accession>F2AP92</accession>
<name>F2AP92_RHOBT</name>
<feature type="region of interest" description="Disordered" evidence="1">
    <location>
        <begin position="1"/>
        <end position="24"/>
    </location>
</feature>
<dbReference type="Gene3D" id="3.40.50.300">
    <property type="entry name" value="P-loop containing nucleotide triphosphate hydrolases"/>
    <property type="match status" value="1"/>
</dbReference>
<feature type="region of interest" description="Disordered" evidence="1">
    <location>
        <begin position="225"/>
        <end position="257"/>
    </location>
</feature>
<proteinExistence type="predicted"/>
<dbReference type="SUPFAM" id="SSF52540">
    <property type="entry name" value="P-loop containing nucleoside triphosphate hydrolases"/>
    <property type="match status" value="1"/>
</dbReference>
<organism evidence="2 3">
    <name type="scientific">Rhodopirellula baltica WH47</name>
    <dbReference type="NCBI Taxonomy" id="991778"/>
    <lineage>
        <taxon>Bacteria</taxon>
        <taxon>Pseudomonadati</taxon>
        <taxon>Planctomycetota</taxon>
        <taxon>Planctomycetia</taxon>
        <taxon>Pirellulales</taxon>
        <taxon>Pirellulaceae</taxon>
        <taxon>Rhodopirellula</taxon>
    </lineage>
</organism>
<dbReference type="EMBL" id="AFAR01000081">
    <property type="protein sequence ID" value="EGF28516.1"/>
    <property type="molecule type" value="Genomic_DNA"/>
</dbReference>
<reference evidence="2 3" key="1">
    <citation type="journal article" date="2013" name="Mar. Genomics">
        <title>Expression of sulfatases in Rhodopirellula baltica and the diversity of sulfatases in the genus Rhodopirellula.</title>
        <authorList>
            <person name="Wegner C.E."/>
            <person name="Richter-Heitmann T."/>
            <person name="Klindworth A."/>
            <person name="Klockow C."/>
            <person name="Richter M."/>
            <person name="Achstetter T."/>
            <person name="Glockner F.O."/>
            <person name="Harder J."/>
        </authorList>
    </citation>
    <scope>NUCLEOTIDE SEQUENCE [LARGE SCALE GENOMIC DNA]</scope>
    <source>
        <strain evidence="2 3">WH47</strain>
    </source>
</reference>